<dbReference type="EMBL" id="MH785236">
    <property type="protein sequence ID" value="AYK27945.1"/>
    <property type="molecule type" value="Genomic_DNA"/>
</dbReference>
<protein>
    <submittedName>
        <fullName evidence="1">Uncharacterized protein</fullName>
    </submittedName>
</protein>
<proteinExistence type="predicted"/>
<dbReference type="AlphaFoldDB" id="A0A499S3Y7"/>
<keyword evidence="1" id="KW-0614">Plasmid</keyword>
<geneLocation type="plasmid" evidence="1">
    <name>pPH1-1</name>
</geneLocation>
<organism evidence="1">
    <name type="scientific">Staphylococcus aureus</name>
    <dbReference type="NCBI Taxonomy" id="1280"/>
    <lineage>
        <taxon>Bacteria</taxon>
        <taxon>Bacillati</taxon>
        <taxon>Bacillota</taxon>
        <taxon>Bacilli</taxon>
        <taxon>Bacillales</taxon>
        <taxon>Staphylococcaceae</taxon>
        <taxon>Staphylococcus</taxon>
    </lineage>
</organism>
<reference evidence="1" key="1">
    <citation type="journal article" date="2019" name="Front. Microbiol.">
        <title>Prevalence of Antibiotic and Heavy Metal Resistance Determinants and Virulence-Related Genetic Elements in Plasmids of Staphylococcus aureus.</title>
        <authorList>
            <person name="Bukowski M."/>
            <person name="Piwowarczyk R."/>
            <person name="Madry A."/>
            <person name="Zagorski-Przybylo R."/>
            <person name="Hydzik M."/>
            <person name="Wladyka B."/>
        </authorList>
    </citation>
    <scope>NUCLEOTIDE SEQUENCE</scope>
    <source>
        <strain evidence="1">Ph1</strain>
        <plasmid evidence="1">pPH1-1</plasmid>
    </source>
</reference>
<accession>A0A499S3Y7</accession>
<name>A0A499S3Y7_STAAU</name>
<evidence type="ECO:0000313" key="1">
    <source>
        <dbReference type="EMBL" id="AYK27945.1"/>
    </source>
</evidence>
<sequence>MLNKENFIGTPIPSLPEIVRGFFGAAMSPYLLRLFSQNVKIATIHPEITGAIILTKRIAIGSTSFHSNFAYGS</sequence>
<gene>
    <name evidence="1" type="ORF">D0Y80_l00170</name>
</gene>